<gene>
    <name evidence="3" type="ORF">L9F63_021038</name>
</gene>
<comment type="caution">
    <text evidence="3">The sequence shown here is derived from an EMBL/GenBank/DDBJ whole genome shotgun (WGS) entry which is preliminary data.</text>
</comment>
<organism evidence="3 4">
    <name type="scientific">Diploptera punctata</name>
    <name type="common">Pacific beetle cockroach</name>
    <dbReference type="NCBI Taxonomy" id="6984"/>
    <lineage>
        <taxon>Eukaryota</taxon>
        <taxon>Metazoa</taxon>
        <taxon>Ecdysozoa</taxon>
        <taxon>Arthropoda</taxon>
        <taxon>Hexapoda</taxon>
        <taxon>Insecta</taxon>
        <taxon>Pterygota</taxon>
        <taxon>Neoptera</taxon>
        <taxon>Polyneoptera</taxon>
        <taxon>Dictyoptera</taxon>
        <taxon>Blattodea</taxon>
        <taxon>Blaberoidea</taxon>
        <taxon>Blaberidae</taxon>
        <taxon>Diplopterinae</taxon>
        <taxon>Diploptera</taxon>
    </lineage>
</organism>
<accession>A0AAD8EBR5</accession>
<keyword evidence="2" id="KW-1133">Transmembrane helix</keyword>
<reference evidence="3" key="1">
    <citation type="journal article" date="2023" name="IScience">
        <title>Live-bearing cockroach genome reveals convergent evolutionary mechanisms linked to viviparity in insects and beyond.</title>
        <authorList>
            <person name="Fouks B."/>
            <person name="Harrison M.C."/>
            <person name="Mikhailova A.A."/>
            <person name="Marchal E."/>
            <person name="English S."/>
            <person name="Carruthers M."/>
            <person name="Jennings E.C."/>
            <person name="Chiamaka E.L."/>
            <person name="Frigard R.A."/>
            <person name="Pippel M."/>
            <person name="Attardo G.M."/>
            <person name="Benoit J.B."/>
            <person name="Bornberg-Bauer E."/>
            <person name="Tobe S.S."/>
        </authorList>
    </citation>
    <scope>NUCLEOTIDE SEQUENCE</scope>
    <source>
        <strain evidence="3">Stay&amp;Tobe</strain>
    </source>
</reference>
<dbReference type="GO" id="GO:0005886">
    <property type="term" value="C:plasma membrane"/>
    <property type="evidence" value="ECO:0007669"/>
    <property type="project" value="InterPro"/>
</dbReference>
<evidence type="ECO:0000256" key="1">
    <source>
        <dbReference type="SAM" id="MobiDB-lite"/>
    </source>
</evidence>
<keyword evidence="4" id="KW-1185">Reference proteome</keyword>
<reference evidence="3" key="2">
    <citation type="submission" date="2023-05" db="EMBL/GenBank/DDBJ databases">
        <authorList>
            <person name="Fouks B."/>
        </authorList>
    </citation>
    <scope>NUCLEOTIDE SEQUENCE</scope>
    <source>
        <strain evidence="3">Stay&amp;Tobe</strain>
        <tissue evidence="3">Testes</tissue>
    </source>
</reference>
<dbReference type="PANTHER" id="PTHR23302">
    <property type="entry name" value="TRANSMEMBRANE CHANNEL-RELATED"/>
    <property type="match status" value="1"/>
</dbReference>
<feature type="compositionally biased region" description="Basic residues" evidence="1">
    <location>
        <begin position="25"/>
        <end position="38"/>
    </location>
</feature>
<feature type="transmembrane region" description="Helical" evidence="2">
    <location>
        <begin position="185"/>
        <end position="203"/>
    </location>
</feature>
<dbReference type="AlphaFoldDB" id="A0AAD8EBR5"/>
<proteinExistence type="predicted"/>
<evidence type="ECO:0000313" key="4">
    <source>
        <dbReference type="Proteomes" id="UP001233999"/>
    </source>
</evidence>
<feature type="non-terminal residue" evidence="3">
    <location>
        <position position="1"/>
    </location>
</feature>
<keyword evidence="2" id="KW-0472">Membrane</keyword>
<dbReference type="InterPro" id="IPR038900">
    <property type="entry name" value="TMC"/>
</dbReference>
<dbReference type="Proteomes" id="UP001233999">
    <property type="component" value="Unassembled WGS sequence"/>
</dbReference>
<protein>
    <submittedName>
        <fullName evidence="3">Uncharacterized protein</fullName>
    </submittedName>
</protein>
<name>A0AAD8EBR5_DIPPU</name>
<feature type="region of interest" description="Disordered" evidence="1">
    <location>
        <begin position="24"/>
        <end position="56"/>
    </location>
</feature>
<dbReference type="GO" id="GO:0008381">
    <property type="term" value="F:mechanosensitive monoatomic ion channel activity"/>
    <property type="evidence" value="ECO:0007669"/>
    <property type="project" value="TreeGrafter"/>
</dbReference>
<dbReference type="PANTHER" id="PTHR23302:SF40">
    <property type="entry name" value="TRANSMEMBRANE CHANNEL-LIKE PROTEIN"/>
    <property type="match status" value="1"/>
</dbReference>
<evidence type="ECO:0000313" key="3">
    <source>
        <dbReference type="EMBL" id="KAJ9584620.1"/>
    </source>
</evidence>
<dbReference type="EMBL" id="JASPKZ010007384">
    <property type="protein sequence ID" value="KAJ9584620.1"/>
    <property type="molecule type" value="Genomic_DNA"/>
</dbReference>
<keyword evidence="2" id="KW-0812">Transmembrane</keyword>
<sequence>MSVNGGVDDDEEDYSASVCAILHRRDTKRRQSGRKSRRPSSPFELDSGHSGFRRRSSVFTSTDTTISMDEGVTQEQIYENLRLHKEVLSSVKQQPWGMRRKLRLVQQAKSYVKRHEGELQERLAQSKTTRDILASFNIILLKKWQYIKRELANFMNLLVPWELRIKEIESHFGSVVASYFTFLRWLFWVNLVITTLLIAFVVVPE</sequence>
<evidence type="ECO:0000256" key="2">
    <source>
        <dbReference type="SAM" id="Phobius"/>
    </source>
</evidence>